<dbReference type="PROSITE" id="PS51379">
    <property type="entry name" value="4FE4S_FER_2"/>
    <property type="match status" value="2"/>
</dbReference>
<evidence type="ECO:0000256" key="3">
    <source>
        <dbReference type="ARBA" id="ARBA00022723"/>
    </source>
</evidence>
<evidence type="ECO:0000313" key="11">
    <source>
        <dbReference type="Proteomes" id="UP000282985"/>
    </source>
</evidence>
<dbReference type="PROSITE" id="PS50902">
    <property type="entry name" value="FLAVODOXIN_LIKE"/>
    <property type="match status" value="1"/>
</dbReference>
<evidence type="ECO:0000313" key="10">
    <source>
        <dbReference type="EMBL" id="RUT78282.1"/>
    </source>
</evidence>
<dbReference type="SUPFAM" id="SSF52218">
    <property type="entry name" value="Flavoproteins"/>
    <property type="match status" value="1"/>
</dbReference>
<keyword evidence="3" id="KW-0479">Metal-binding</keyword>
<dbReference type="RefSeq" id="WP_127343726.1">
    <property type="nucleotide sequence ID" value="NZ_RJJX01000010.1"/>
</dbReference>
<dbReference type="InterPro" id="IPR008254">
    <property type="entry name" value="Flavodoxin/NO_synth"/>
</dbReference>
<dbReference type="InterPro" id="IPR017896">
    <property type="entry name" value="4Fe4S_Fe-S-bd"/>
</dbReference>
<dbReference type="GO" id="GO:0046872">
    <property type="term" value="F:metal ion binding"/>
    <property type="evidence" value="ECO:0007669"/>
    <property type="project" value="UniProtKB-KW"/>
</dbReference>
<keyword evidence="6" id="KW-0408">Iron</keyword>
<keyword evidence="5" id="KW-0249">Electron transport</keyword>
<dbReference type="InterPro" id="IPR050572">
    <property type="entry name" value="Fe-S_Ferredoxin"/>
</dbReference>
<feature type="domain" description="Flavodoxin-like" evidence="8">
    <location>
        <begin position="4"/>
        <end position="152"/>
    </location>
</feature>
<evidence type="ECO:0000256" key="6">
    <source>
        <dbReference type="ARBA" id="ARBA00023004"/>
    </source>
</evidence>
<feature type="domain" description="4Fe-4S ferredoxin-type" evidence="9">
    <location>
        <begin position="183"/>
        <end position="212"/>
    </location>
</feature>
<gene>
    <name evidence="10" type="ORF">DLK05_09430</name>
</gene>
<evidence type="ECO:0000256" key="7">
    <source>
        <dbReference type="ARBA" id="ARBA00023014"/>
    </source>
</evidence>
<evidence type="ECO:0000256" key="5">
    <source>
        <dbReference type="ARBA" id="ARBA00022982"/>
    </source>
</evidence>
<keyword evidence="11" id="KW-1185">Reference proteome</keyword>
<dbReference type="EMBL" id="RJJX01000010">
    <property type="protein sequence ID" value="RUT78282.1"/>
    <property type="molecule type" value="Genomic_DNA"/>
</dbReference>
<dbReference type="GO" id="GO:0010181">
    <property type="term" value="F:FMN binding"/>
    <property type="evidence" value="ECO:0007669"/>
    <property type="project" value="InterPro"/>
</dbReference>
<dbReference type="PANTHER" id="PTHR43687">
    <property type="entry name" value="ADENYLYLSULFATE REDUCTASE, BETA SUBUNIT"/>
    <property type="match status" value="1"/>
</dbReference>
<keyword evidence="2" id="KW-0004">4Fe-4S</keyword>
<dbReference type="OrthoDB" id="9813995at2"/>
<evidence type="ECO:0000256" key="1">
    <source>
        <dbReference type="ARBA" id="ARBA00022448"/>
    </source>
</evidence>
<evidence type="ECO:0000256" key="4">
    <source>
        <dbReference type="ARBA" id="ARBA00022737"/>
    </source>
</evidence>
<dbReference type="PROSITE" id="PS00198">
    <property type="entry name" value="4FE4S_FER_1"/>
    <property type="match status" value="1"/>
</dbReference>
<evidence type="ECO:0000259" key="8">
    <source>
        <dbReference type="PROSITE" id="PS50902"/>
    </source>
</evidence>
<organism evidence="10 11">
    <name type="scientific">Ancylomarina longa</name>
    <dbReference type="NCBI Taxonomy" id="2487017"/>
    <lineage>
        <taxon>Bacteria</taxon>
        <taxon>Pseudomonadati</taxon>
        <taxon>Bacteroidota</taxon>
        <taxon>Bacteroidia</taxon>
        <taxon>Marinilabiliales</taxon>
        <taxon>Marinifilaceae</taxon>
        <taxon>Ancylomarina</taxon>
    </lineage>
</organism>
<keyword evidence="4" id="KW-0677">Repeat</keyword>
<dbReference type="Pfam" id="PF13237">
    <property type="entry name" value="Fer4_10"/>
    <property type="match status" value="1"/>
</dbReference>
<dbReference type="InterPro" id="IPR017900">
    <property type="entry name" value="4Fe4S_Fe_S_CS"/>
</dbReference>
<reference evidence="10 11" key="1">
    <citation type="submission" date="2018-11" db="EMBL/GenBank/DDBJ databases">
        <title>Parancylomarina longa gen. nov., sp. nov., isolated from sediments of southern Okinawa.</title>
        <authorList>
            <person name="Fu T."/>
        </authorList>
    </citation>
    <scope>NUCLEOTIDE SEQUENCE [LARGE SCALE GENOMIC DNA]</scope>
    <source>
        <strain evidence="10 11">T3-2 S1-C</strain>
    </source>
</reference>
<dbReference type="Proteomes" id="UP000282985">
    <property type="component" value="Unassembled WGS sequence"/>
</dbReference>
<dbReference type="Gene3D" id="3.40.50.360">
    <property type="match status" value="1"/>
</dbReference>
<comment type="caution">
    <text evidence="10">The sequence shown here is derived from an EMBL/GenBank/DDBJ whole genome shotgun (WGS) entry which is preliminary data.</text>
</comment>
<dbReference type="InterPro" id="IPR047964">
    <property type="entry name" value="EFR1-like"/>
</dbReference>
<proteinExistence type="predicted"/>
<dbReference type="PANTHER" id="PTHR43687:SF6">
    <property type="entry name" value="L-ASPARTATE SEMIALDEHYDE SULFURTRANSFERASE IRON-SULFUR SUBUNIT"/>
    <property type="match status" value="1"/>
</dbReference>
<keyword evidence="1" id="KW-0813">Transport</keyword>
<evidence type="ECO:0000259" key="9">
    <source>
        <dbReference type="PROSITE" id="PS51379"/>
    </source>
</evidence>
<feature type="domain" description="4Fe-4S ferredoxin-type" evidence="9">
    <location>
        <begin position="213"/>
        <end position="240"/>
    </location>
</feature>
<keyword evidence="7" id="KW-0411">Iron-sulfur</keyword>
<dbReference type="InterPro" id="IPR029039">
    <property type="entry name" value="Flavoprotein-like_sf"/>
</dbReference>
<evidence type="ECO:0000256" key="2">
    <source>
        <dbReference type="ARBA" id="ARBA00022485"/>
    </source>
</evidence>
<dbReference type="Gene3D" id="3.30.70.20">
    <property type="match status" value="1"/>
</dbReference>
<dbReference type="SUPFAM" id="SSF54862">
    <property type="entry name" value="4Fe-4S ferredoxins"/>
    <property type="match status" value="1"/>
</dbReference>
<name>A0A434AV13_9BACT</name>
<sequence>MKIVNLIYFSPTGTSKKIVKTIGQGLGAQQINEFDITPAGFTISVNSKIENELTIIGIPVYSGRVPEQALEQLRKFEVKSAPVVLVAVYGNRAFDDALIELKDVATEIGFTPFAAASFIGEHSYSTENKPIAKNRPDEDDLLKAKQFAENLLVKIQDGEINGFEICNVPGDVPYKKRGQMPDIAPTTKEELCDLCGICADVCPVDVIDVTDKVVTNSEACIRCCACVKACPTFARIFEHPVIVDITNRLVSNCKERKEPEFFI</sequence>
<protein>
    <submittedName>
        <fullName evidence="10">FeS-binding protein</fullName>
    </submittedName>
</protein>
<dbReference type="NCBIfam" id="NF038196">
    <property type="entry name" value="ferrodoxin_EFR1"/>
    <property type="match status" value="1"/>
</dbReference>
<dbReference type="AlphaFoldDB" id="A0A434AV13"/>
<dbReference type="GO" id="GO:0051539">
    <property type="term" value="F:4 iron, 4 sulfur cluster binding"/>
    <property type="evidence" value="ECO:0007669"/>
    <property type="project" value="UniProtKB-KW"/>
</dbReference>
<accession>A0A434AV13</accession>